<feature type="transmembrane region" description="Helical" evidence="6">
    <location>
        <begin position="174"/>
        <end position="192"/>
    </location>
</feature>
<gene>
    <name evidence="7" type="ORF">JIN78_04635</name>
</gene>
<comment type="subcellular location">
    <subcellularLocation>
        <location evidence="1">Membrane</location>
        <topology evidence="1">Multi-pass membrane protein</topology>
    </subcellularLocation>
</comment>
<proteinExistence type="inferred from homology"/>
<evidence type="ECO:0000313" key="8">
    <source>
        <dbReference type="Proteomes" id="UP000604083"/>
    </source>
</evidence>
<feature type="transmembrane region" description="Helical" evidence="6">
    <location>
        <begin position="204"/>
        <end position="227"/>
    </location>
</feature>
<comment type="similarity">
    <text evidence="2 6">Belongs to the BI1 family.</text>
</comment>
<feature type="transmembrane region" description="Helical" evidence="6">
    <location>
        <begin position="119"/>
        <end position="138"/>
    </location>
</feature>
<keyword evidence="3 6" id="KW-0812">Transmembrane</keyword>
<evidence type="ECO:0000256" key="6">
    <source>
        <dbReference type="RuleBase" id="RU004379"/>
    </source>
</evidence>
<evidence type="ECO:0000256" key="5">
    <source>
        <dbReference type="ARBA" id="ARBA00023136"/>
    </source>
</evidence>
<accession>A0A934RSC3</accession>
<feature type="transmembrane region" description="Helical" evidence="6">
    <location>
        <begin position="26"/>
        <end position="48"/>
    </location>
</feature>
<dbReference type="AlphaFoldDB" id="A0A934RSC3"/>
<evidence type="ECO:0000256" key="2">
    <source>
        <dbReference type="ARBA" id="ARBA00010350"/>
    </source>
</evidence>
<dbReference type="Proteomes" id="UP000604083">
    <property type="component" value="Unassembled WGS sequence"/>
</dbReference>
<evidence type="ECO:0000313" key="7">
    <source>
        <dbReference type="EMBL" id="MBK1833340.1"/>
    </source>
</evidence>
<sequence>MFDQANPYAVSSLPVDQRAEFIRKTYFHVAGAVGVFAILLATFLQLPAMVQLAGLMTQGMNWLLVMGAFIGVSWLAEKWAHSATSLKKQYLGLGLFIVAEALIFLPIMVIASLYAPDAIAQAGLATLALFLALTFVAFTTRKDFSFLGGILKIGFFIAIGLIVAGMIFGFNLGLVFAVAMVGLAAGSILYNTSNLIHHYRTDQYVAASLGLFASVALLFFYLLQIFMSRD</sequence>
<organism evidence="7 8">
    <name type="scientific">Roseibacillus ishigakijimensis</name>
    <dbReference type="NCBI Taxonomy" id="454146"/>
    <lineage>
        <taxon>Bacteria</taxon>
        <taxon>Pseudomonadati</taxon>
        <taxon>Verrucomicrobiota</taxon>
        <taxon>Verrucomicrobiia</taxon>
        <taxon>Verrucomicrobiales</taxon>
        <taxon>Verrucomicrobiaceae</taxon>
        <taxon>Roseibacillus</taxon>
    </lineage>
</organism>
<comment type="caution">
    <text evidence="7">The sequence shown here is derived from an EMBL/GenBank/DDBJ whole genome shotgun (WGS) entry which is preliminary data.</text>
</comment>
<keyword evidence="4 6" id="KW-1133">Transmembrane helix</keyword>
<dbReference type="EMBL" id="JAENIO010000008">
    <property type="protein sequence ID" value="MBK1833340.1"/>
    <property type="molecule type" value="Genomic_DNA"/>
</dbReference>
<evidence type="ECO:0000256" key="1">
    <source>
        <dbReference type="ARBA" id="ARBA00004141"/>
    </source>
</evidence>
<feature type="transmembrane region" description="Helical" evidence="6">
    <location>
        <begin position="89"/>
        <end position="113"/>
    </location>
</feature>
<dbReference type="Pfam" id="PF01027">
    <property type="entry name" value="Bax1-I"/>
    <property type="match status" value="1"/>
</dbReference>
<dbReference type="RefSeq" id="WP_200390775.1">
    <property type="nucleotide sequence ID" value="NZ_JAENIO010000008.1"/>
</dbReference>
<reference evidence="7" key="1">
    <citation type="submission" date="2021-01" db="EMBL/GenBank/DDBJ databases">
        <title>Modified the classification status of verrucomicrobia.</title>
        <authorList>
            <person name="Feng X."/>
        </authorList>
    </citation>
    <scope>NUCLEOTIDE SEQUENCE</scope>
    <source>
        <strain evidence="7">KCTC 12986</strain>
    </source>
</reference>
<dbReference type="PANTHER" id="PTHR23291:SF50">
    <property type="entry name" value="PROTEIN LIFEGUARD 4"/>
    <property type="match status" value="1"/>
</dbReference>
<feature type="transmembrane region" description="Helical" evidence="6">
    <location>
        <begin position="150"/>
        <end position="168"/>
    </location>
</feature>
<keyword evidence="5 6" id="KW-0472">Membrane</keyword>
<evidence type="ECO:0000256" key="3">
    <source>
        <dbReference type="ARBA" id="ARBA00022692"/>
    </source>
</evidence>
<protein>
    <submittedName>
        <fullName evidence="7">US12 family protein</fullName>
    </submittedName>
</protein>
<dbReference type="InterPro" id="IPR006214">
    <property type="entry name" value="Bax_inhibitor_1-related"/>
</dbReference>
<evidence type="ECO:0000256" key="4">
    <source>
        <dbReference type="ARBA" id="ARBA00022989"/>
    </source>
</evidence>
<dbReference type="GO" id="GO:0005886">
    <property type="term" value="C:plasma membrane"/>
    <property type="evidence" value="ECO:0007669"/>
    <property type="project" value="TreeGrafter"/>
</dbReference>
<keyword evidence="8" id="KW-1185">Reference proteome</keyword>
<name>A0A934RSC3_9BACT</name>
<dbReference type="PANTHER" id="PTHR23291">
    <property type="entry name" value="BAX INHIBITOR-RELATED"/>
    <property type="match status" value="1"/>
</dbReference>
<feature type="transmembrane region" description="Helical" evidence="6">
    <location>
        <begin position="60"/>
        <end position="77"/>
    </location>
</feature>